<feature type="transmembrane region" description="Helical" evidence="1">
    <location>
        <begin position="12"/>
        <end position="28"/>
    </location>
</feature>
<proteinExistence type="predicted"/>
<organism evidence="2 3">
    <name type="scientific">Roseburia intestinalis L1-82</name>
    <dbReference type="NCBI Taxonomy" id="536231"/>
    <lineage>
        <taxon>Bacteria</taxon>
        <taxon>Bacillati</taxon>
        <taxon>Bacillota</taxon>
        <taxon>Clostridia</taxon>
        <taxon>Lachnospirales</taxon>
        <taxon>Lachnospiraceae</taxon>
        <taxon>Roseburia</taxon>
    </lineage>
</organism>
<keyword evidence="1" id="KW-0472">Membrane</keyword>
<gene>
    <name evidence="2" type="ORF">RIL182_02013</name>
</gene>
<keyword evidence="3" id="KW-1185">Reference proteome</keyword>
<dbReference type="EMBL" id="LR027880">
    <property type="protein sequence ID" value="VCV22137.1"/>
    <property type="molecule type" value="Genomic_DNA"/>
</dbReference>
<evidence type="ECO:0000256" key="1">
    <source>
        <dbReference type="SAM" id="Phobius"/>
    </source>
</evidence>
<sequence>MNCKVVNKLKKIVLTITSIFMIIIRFLIANDMGQSALRHDDTSITNNILNSKEETFQGVKSNKDSYESDIGYADNDLVFREYSWGYRLEKGYEILIEQDKIIGEVENTQTIVVFWNDSVYKEFAFDGNDIEFEIDKSGNYSFYAIDSDGNSFDIMSIVKAYKSADGGVMPL</sequence>
<dbReference type="AlphaFoldDB" id="A0AAQ2UCP8"/>
<evidence type="ECO:0000313" key="3">
    <source>
        <dbReference type="Proteomes" id="UP000294398"/>
    </source>
</evidence>
<keyword evidence="1" id="KW-0812">Transmembrane</keyword>
<evidence type="ECO:0000313" key="2">
    <source>
        <dbReference type="EMBL" id="VCV22137.1"/>
    </source>
</evidence>
<accession>A0AAQ2UCP8</accession>
<name>A0AAQ2UCP8_9FIRM</name>
<reference evidence="2 3" key="1">
    <citation type="submission" date="2018-09" db="EMBL/GenBank/DDBJ databases">
        <authorList>
            <person name="Petit M.-A."/>
            <person name="Lossouarn J."/>
        </authorList>
    </citation>
    <scope>NUCLEOTIDE SEQUENCE [LARGE SCALE GENOMIC DNA]</scope>
    <source>
        <strain evidence="2 3">L1-82</strain>
    </source>
</reference>
<keyword evidence="1" id="KW-1133">Transmembrane helix</keyword>
<protein>
    <submittedName>
        <fullName evidence="2">Uncharacterized protein</fullName>
    </submittedName>
</protein>
<dbReference type="Proteomes" id="UP000294398">
    <property type="component" value="Chromosome"/>
</dbReference>